<dbReference type="VEuPathDB" id="FungiDB:ASPZODRAFT_77061"/>
<keyword evidence="8" id="KW-0460">Magnesium</keyword>
<evidence type="ECO:0000256" key="13">
    <source>
        <dbReference type="PIRSR" id="PIRSR005536-2"/>
    </source>
</evidence>
<name>A0A1L9S569_9EURO</name>
<feature type="binding site" evidence="13">
    <location>
        <begin position="479"/>
        <end position="483"/>
    </location>
    <ligand>
        <name>substrate</name>
    </ligand>
</feature>
<evidence type="ECO:0000256" key="12">
    <source>
        <dbReference type="PIRSR" id="PIRSR005536-1"/>
    </source>
</evidence>
<comment type="cofactor">
    <cofactor evidence="2">
        <name>NAD(+)</name>
        <dbReference type="ChEBI" id="CHEBI:57540"/>
    </cofactor>
</comment>
<evidence type="ECO:0000256" key="4">
    <source>
        <dbReference type="ARBA" id="ARBA00006202"/>
    </source>
</evidence>
<keyword evidence="10 11" id="KW-0326">Glycosidase</keyword>
<evidence type="ECO:0000256" key="5">
    <source>
        <dbReference type="ARBA" id="ARBA00011881"/>
    </source>
</evidence>
<comment type="cofactor">
    <cofactor evidence="3">
        <name>Mg(2+)</name>
        <dbReference type="ChEBI" id="CHEBI:18420"/>
    </cofactor>
</comment>
<dbReference type="InterPro" id="IPR013780">
    <property type="entry name" value="Glyco_hydro_b"/>
</dbReference>
<dbReference type="RefSeq" id="XP_022576825.1">
    <property type="nucleotide sequence ID" value="XM_022730149.1"/>
</dbReference>
<dbReference type="PANTHER" id="PTHR43053:SF3">
    <property type="entry name" value="ALPHA-GALACTOSIDASE C-RELATED"/>
    <property type="match status" value="1"/>
</dbReference>
<dbReference type="EMBL" id="KV878361">
    <property type="protein sequence ID" value="OJJ42315.1"/>
    <property type="molecule type" value="Genomic_DNA"/>
</dbReference>
<dbReference type="Proteomes" id="UP000184188">
    <property type="component" value="Unassembled WGS sequence"/>
</dbReference>
<keyword evidence="17" id="KW-1185">Reference proteome</keyword>
<accession>A0A1L9S569</accession>
<gene>
    <name evidence="16" type="ORF">ASPZODRAFT_77061</name>
</gene>
<dbReference type="PIRSF" id="PIRSF005536">
    <property type="entry name" value="Agal"/>
    <property type="match status" value="1"/>
</dbReference>
<evidence type="ECO:0000259" key="15">
    <source>
        <dbReference type="Pfam" id="PF16875"/>
    </source>
</evidence>
<dbReference type="Pfam" id="PF16874">
    <property type="entry name" value="Glyco_hydro_36C"/>
    <property type="match status" value="1"/>
</dbReference>
<evidence type="ECO:0000313" key="17">
    <source>
        <dbReference type="Proteomes" id="UP000184188"/>
    </source>
</evidence>
<dbReference type="InterPro" id="IPR017853">
    <property type="entry name" value="GH"/>
</dbReference>
<reference evidence="17" key="1">
    <citation type="journal article" date="2017" name="Genome Biol.">
        <title>Comparative genomics reveals high biological diversity and specific adaptations in the industrially and medically important fungal genus Aspergillus.</title>
        <authorList>
            <person name="de Vries R.P."/>
            <person name="Riley R."/>
            <person name="Wiebenga A."/>
            <person name="Aguilar-Osorio G."/>
            <person name="Amillis S."/>
            <person name="Uchima C.A."/>
            <person name="Anderluh G."/>
            <person name="Asadollahi M."/>
            <person name="Askin M."/>
            <person name="Barry K."/>
            <person name="Battaglia E."/>
            <person name="Bayram O."/>
            <person name="Benocci T."/>
            <person name="Braus-Stromeyer S.A."/>
            <person name="Caldana C."/>
            <person name="Canovas D."/>
            <person name="Cerqueira G.C."/>
            <person name="Chen F."/>
            <person name="Chen W."/>
            <person name="Choi C."/>
            <person name="Clum A."/>
            <person name="Dos Santos R.A."/>
            <person name="Damasio A.R."/>
            <person name="Diallinas G."/>
            <person name="Emri T."/>
            <person name="Fekete E."/>
            <person name="Flipphi M."/>
            <person name="Freyberg S."/>
            <person name="Gallo A."/>
            <person name="Gournas C."/>
            <person name="Habgood R."/>
            <person name="Hainaut M."/>
            <person name="Harispe M.L."/>
            <person name="Henrissat B."/>
            <person name="Hilden K.S."/>
            <person name="Hope R."/>
            <person name="Hossain A."/>
            <person name="Karabika E."/>
            <person name="Karaffa L."/>
            <person name="Karanyi Z."/>
            <person name="Krasevec N."/>
            <person name="Kuo A."/>
            <person name="Kusch H."/>
            <person name="LaButti K."/>
            <person name="Lagendijk E.L."/>
            <person name="Lapidus A."/>
            <person name="Levasseur A."/>
            <person name="Lindquist E."/>
            <person name="Lipzen A."/>
            <person name="Logrieco A.F."/>
            <person name="MacCabe A."/>
            <person name="Maekelae M.R."/>
            <person name="Malavazi I."/>
            <person name="Melin P."/>
            <person name="Meyer V."/>
            <person name="Mielnichuk N."/>
            <person name="Miskei M."/>
            <person name="Molnar A.P."/>
            <person name="Mule G."/>
            <person name="Ngan C.Y."/>
            <person name="Orejas M."/>
            <person name="Orosz E."/>
            <person name="Ouedraogo J.P."/>
            <person name="Overkamp K.M."/>
            <person name="Park H.-S."/>
            <person name="Perrone G."/>
            <person name="Piumi F."/>
            <person name="Punt P.J."/>
            <person name="Ram A.F."/>
            <person name="Ramon A."/>
            <person name="Rauscher S."/>
            <person name="Record E."/>
            <person name="Riano-Pachon D.M."/>
            <person name="Robert V."/>
            <person name="Roehrig J."/>
            <person name="Ruller R."/>
            <person name="Salamov A."/>
            <person name="Salih N.S."/>
            <person name="Samson R.A."/>
            <person name="Sandor E."/>
            <person name="Sanguinetti M."/>
            <person name="Schuetze T."/>
            <person name="Sepcic K."/>
            <person name="Shelest E."/>
            <person name="Sherlock G."/>
            <person name="Sophianopoulou V."/>
            <person name="Squina F.M."/>
            <person name="Sun H."/>
            <person name="Susca A."/>
            <person name="Todd R.B."/>
            <person name="Tsang A."/>
            <person name="Unkles S.E."/>
            <person name="van de Wiele N."/>
            <person name="van Rossen-Uffink D."/>
            <person name="Oliveira J.V."/>
            <person name="Vesth T.C."/>
            <person name="Visser J."/>
            <person name="Yu J.-H."/>
            <person name="Zhou M."/>
            <person name="Andersen M.R."/>
            <person name="Archer D.B."/>
            <person name="Baker S.E."/>
            <person name="Benoit I."/>
            <person name="Brakhage A.A."/>
            <person name="Braus G.H."/>
            <person name="Fischer R."/>
            <person name="Frisvad J.C."/>
            <person name="Goldman G.H."/>
            <person name="Houbraken J."/>
            <person name="Oakley B."/>
            <person name="Pocsi I."/>
            <person name="Scazzocchio C."/>
            <person name="Seiboth B."/>
            <person name="vanKuyk P.A."/>
            <person name="Wortman J."/>
            <person name="Dyer P.S."/>
            <person name="Grigoriev I.V."/>
        </authorList>
    </citation>
    <scope>NUCLEOTIDE SEQUENCE [LARGE SCALE GENOMIC DNA]</scope>
    <source>
        <strain evidence="17">CBS 506.65</strain>
    </source>
</reference>
<feature type="domain" description="Glycosyl hydrolase family 36 C-terminal" evidence="14">
    <location>
        <begin position="644"/>
        <end position="718"/>
    </location>
</feature>
<dbReference type="STRING" id="1073090.A0A1L9S569"/>
<feature type="binding site" evidence="13">
    <location>
        <begin position="358"/>
        <end position="359"/>
    </location>
    <ligand>
        <name>substrate</name>
    </ligand>
</feature>
<sequence length="722" mass="79321">MKANIPAISVDGTSFALNGNNVSYRLHVDSTGDLHLGHFGPTTAEELYKDDILPGFGGWSGPHGRTRRELPDLGRGDLRVPAIQIAHDGHTVTEFKYRSHTVLAGKPALAGLPATFGDADQVSTLVVEMYDALGALAVHLSYSIFPQHDAIVRSVRVENRGKKQVTLQKVASLSVDLPVADMDILSLRGEWAREAQRVRQKVEYGVHQFGSVAGYSSHIFNPFLGLVSATTTESHGDAWGFSLVYSGSFSAEVDQSSQGLIRAVLGLNREHLAWPLPPGESFTTPECVAVFSRDGINGMSQRFHGLYREHLIRSVYAHQPRPPLLNSWEGLVFDLDETAVYELAADSAQLGAKLFVLDDGWFGVKYPRVADNAGLGDWEPNPARFPDGLQPLLQRITALRVAGTAEETLQFGLWLEPEMVSPASELYDAHPDWVLHAGDYPRTETRFQLVLNLAMAEVQEFIIDFVSKLLRELPIRYIKWDNNRAMHELPSPATAHAYLLGLYRVLDVLTTRFPSVLWEGCASGGGRFDPGMLFYFPQSWTSDNTDAVERIAIQLGTSLVYPASSMGAHISAVPNGITHRTTPLTFRAHVAMMGGSFGLELDSRTLDEAERAAIPPLIALAEKINPLVINGDLWRLRLPDSNYPAAIFVSKDHTQAVLFAFQIRATINHSFPVLRLQGLDPAARYTVDGKGAYLGSTLMNGGMQLGFTGDHHSRVIFLTVVV</sequence>
<feature type="binding site" evidence="13">
    <location>
        <position position="543"/>
    </location>
    <ligand>
        <name>substrate</name>
    </ligand>
</feature>
<evidence type="ECO:0000256" key="2">
    <source>
        <dbReference type="ARBA" id="ARBA00001911"/>
    </source>
</evidence>
<dbReference type="Pfam" id="PF16875">
    <property type="entry name" value="Glyco_hydro_36N"/>
    <property type="match status" value="1"/>
</dbReference>
<dbReference type="GO" id="GO:0016052">
    <property type="term" value="P:carbohydrate catabolic process"/>
    <property type="evidence" value="ECO:0007669"/>
    <property type="project" value="InterPro"/>
</dbReference>
<feature type="active site" description="Nucleophile" evidence="12">
    <location>
        <position position="481"/>
    </location>
</feature>
<dbReference type="FunFam" id="3.20.20.70:FF:000118">
    <property type="entry name" value="Alpha-galactosidase"/>
    <property type="match status" value="1"/>
</dbReference>
<evidence type="ECO:0000256" key="6">
    <source>
        <dbReference type="ARBA" id="ARBA00012755"/>
    </source>
</evidence>
<evidence type="ECO:0000313" key="16">
    <source>
        <dbReference type="EMBL" id="OJJ42315.1"/>
    </source>
</evidence>
<evidence type="ECO:0000256" key="3">
    <source>
        <dbReference type="ARBA" id="ARBA00001946"/>
    </source>
</evidence>
<comment type="similarity">
    <text evidence="4">Belongs to the glycosyl hydrolase 36 family.</text>
</comment>
<dbReference type="InterPro" id="IPR038417">
    <property type="entry name" value="Alpga-gal_N_sf"/>
</dbReference>
<proteinExistence type="inferred from homology"/>
<evidence type="ECO:0000256" key="11">
    <source>
        <dbReference type="PIRNR" id="PIRNR005536"/>
    </source>
</evidence>
<dbReference type="InterPro" id="IPR050985">
    <property type="entry name" value="Alpha-glycosidase_related"/>
</dbReference>
<dbReference type="GeneID" id="34616613"/>
<evidence type="ECO:0000256" key="10">
    <source>
        <dbReference type="ARBA" id="ARBA00023295"/>
    </source>
</evidence>
<keyword evidence="7 11" id="KW-0378">Hydrolase</keyword>
<evidence type="ECO:0000256" key="8">
    <source>
        <dbReference type="ARBA" id="ARBA00022842"/>
    </source>
</evidence>
<comment type="catalytic activity">
    <reaction evidence="1 11">
        <text>Hydrolysis of terminal, non-reducing alpha-D-galactose residues in alpha-D-galactosides, including galactose oligosaccharides, galactomannans and galactolipids.</text>
        <dbReference type="EC" id="3.2.1.22"/>
    </reaction>
</comment>
<dbReference type="Gene3D" id="2.70.98.60">
    <property type="entry name" value="alpha-galactosidase from lactobacil brevis"/>
    <property type="match status" value="1"/>
</dbReference>
<dbReference type="InterPro" id="IPR031705">
    <property type="entry name" value="Glyco_hydro_36_C"/>
</dbReference>
<feature type="domain" description="Glycosyl hydrolase family 36 N-terminal" evidence="15">
    <location>
        <begin position="64"/>
        <end position="276"/>
    </location>
</feature>
<evidence type="ECO:0000259" key="14">
    <source>
        <dbReference type="Pfam" id="PF16874"/>
    </source>
</evidence>
<feature type="active site" description="Proton donor" evidence="12">
    <location>
        <position position="543"/>
    </location>
</feature>
<comment type="function">
    <text evidence="11">Hydrolyzes a variety of simple alpha-D-galactoside as well as more complex molecules such as oligosaccharides and polysaccharides.</text>
</comment>
<dbReference type="CDD" id="cd14791">
    <property type="entry name" value="GH36"/>
    <property type="match status" value="1"/>
</dbReference>
<protein>
    <recommendedName>
        <fullName evidence="6 11">Alpha-galactosidase</fullName>
        <ecNumber evidence="6 11">3.2.1.22</ecNumber>
    </recommendedName>
</protein>
<dbReference type="SUPFAM" id="SSF51445">
    <property type="entry name" value="(Trans)glycosidases"/>
    <property type="match status" value="1"/>
</dbReference>
<evidence type="ECO:0000256" key="9">
    <source>
        <dbReference type="ARBA" id="ARBA00023027"/>
    </source>
</evidence>
<dbReference type="Gene3D" id="3.20.20.70">
    <property type="entry name" value="Aldolase class I"/>
    <property type="match status" value="1"/>
</dbReference>
<dbReference type="PANTHER" id="PTHR43053">
    <property type="entry name" value="GLYCOSIDASE FAMILY 31"/>
    <property type="match status" value="1"/>
</dbReference>
<keyword evidence="9" id="KW-0520">NAD</keyword>
<evidence type="ECO:0000256" key="7">
    <source>
        <dbReference type="ARBA" id="ARBA00022801"/>
    </source>
</evidence>
<dbReference type="PRINTS" id="PR00743">
    <property type="entry name" value="GLHYDRLASE36"/>
</dbReference>
<dbReference type="InterPro" id="IPR031704">
    <property type="entry name" value="Glyco_hydro_36_N"/>
</dbReference>
<evidence type="ECO:0000256" key="1">
    <source>
        <dbReference type="ARBA" id="ARBA00001255"/>
    </source>
</evidence>
<feature type="binding site" evidence="13">
    <location>
        <position position="191"/>
    </location>
    <ligand>
        <name>substrate</name>
    </ligand>
</feature>
<dbReference type="OrthoDB" id="5795902at2759"/>
<dbReference type="AlphaFoldDB" id="A0A1L9S569"/>
<organism evidence="16 17">
    <name type="scientific">Penicilliopsis zonata CBS 506.65</name>
    <dbReference type="NCBI Taxonomy" id="1073090"/>
    <lineage>
        <taxon>Eukaryota</taxon>
        <taxon>Fungi</taxon>
        <taxon>Dikarya</taxon>
        <taxon>Ascomycota</taxon>
        <taxon>Pezizomycotina</taxon>
        <taxon>Eurotiomycetes</taxon>
        <taxon>Eurotiomycetidae</taxon>
        <taxon>Eurotiales</taxon>
        <taxon>Aspergillaceae</taxon>
        <taxon>Penicilliopsis</taxon>
    </lineage>
</organism>
<feature type="binding site" evidence="13">
    <location>
        <position position="446"/>
    </location>
    <ligand>
        <name>substrate</name>
    </ligand>
</feature>
<dbReference type="EC" id="3.2.1.22" evidence="6 11"/>
<dbReference type="GO" id="GO:0004557">
    <property type="term" value="F:alpha-galactosidase activity"/>
    <property type="evidence" value="ECO:0007669"/>
    <property type="project" value="UniProtKB-UniRule"/>
</dbReference>
<comment type="subunit">
    <text evidence="5">Homotetramer.</text>
</comment>
<dbReference type="Pfam" id="PF02065">
    <property type="entry name" value="Melibiase"/>
    <property type="match status" value="1"/>
</dbReference>
<dbReference type="InterPro" id="IPR013785">
    <property type="entry name" value="Aldolase_TIM"/>
</dbReference>
<dbReference type="InterPro" id="IPR002252">
    <property type="entry name" value="Glyco_hydro_36"/>
</dbReference>
<dbReference type="Gene3D" id="2.60.40.1180">
    <property type="entry name" value="Golgi alpha-mannosidase II"/>
    <property type="match status" value="1"/>
</dbReference>
<feature type="binding site" evidence="13">
    <location>
        <position position="521"/>
    </location>
    <ligand>
        <name>substrate</name>
    </ligand>
</feature>